<dbReference type="RefSeq" id="WP_188680780.1">
    <property type="nucleotide sequence ID" value="NZ_BMGP01000007.1"/>
</dbReference>
<dbReference type="InterPro" id="IPR000424">
    <property type="entry name" value="Primosome_PriB/ssb"/>
</dbReference>
<feature type="compositionally biased region" description="Low complexity" evidence="3">
    <location>
        <begin position="123"/>
        <end position="143"/>
    </location>
</feature>
<evidence type="ECO:0000256" key="3">
    <source>
        <dbReference type="SAM" id="MobiDB-lite"/>
    </source>
</evidence>
<dbReference type="CDD" id="cd04496">
    <property type="entry name" value="SSB_OBF"/>
    <property type="match status" value="1"/>
</dbReference>
<accession>A0A917BE44</accession>
<proteinExistence type="predicted"/>
<name>A0A917BE44_9MICO</name>
<dbReference type="PROSITE" id="PS50935">
    <property type="entry name" value="SSB"/>
    <property type="match status" value="1"/>
</dbReference>
<comment type="caution">
    <text evidence="4">The sequence shown here is derived from an EMBL/GenBank/DDBJ whole genome shotgun (WGS) entry which is preliminary data.</text>
</comment>
<dbReference type="SUPFAM" id="SSF50249">
    <property type="entry name" value="Nucleic acid-binding proteins"/>
    <property type="match status" value="1"/>
</dbReference>
<dbReference type="InterPro" id="IPR012340">
    <property type="entry name" value="NA-bd_OB-fold"/>
</dbReference>
<evidence type="ECO:0000256" key="2">
    <source>
        <dbReference type="PROSITE-ProRule" id="PRU00252"/>
    </source>
</evidence>
<dbReference type="Proteomes" id="UP000598775">
    <property type="component" value="Unassembled WGS sequence"/>
</dbReference>
<dbReference type="AlphaFoldDB" id="A0A917BE44"/>
<evidence type="ECO:0000313" key="5">
    <source>
        <dbReference type="Proteomes" id="UP000598775"/>
    </source>
</evidence>
<dbReference type="Gene3D" id="2.40.50.140">
    <property type="entry name" value="Nucleic acid-binding proteins"/>
    <property type="match status" value="1"/>
</dbReference>
<dbReference type="GO" id="GO:0003697">
    <property type="term" value="F:single-stranded DNA binding"/>
    <property type="evidence" value="ECO:0007669"/>
    <property type="project" value="InterPro"/>
</dbReference>
<gene>
    <name evidence="4" type="ORF">GCM10011399_35650</name>
</gene>
<feature type="region of interest" description="Disordered" evidence="3">
    <location>
        <begin position="123"/>
        <end position="168"/>
    </location>
</feature>
<evidence type="ECO:0000313" key="4">
    <source>
        <dbReference type="EMBL" id="GGF39618.1"/>
    </source>
</evidence>
<dbReference type="EMBL" id="BMGP01000007">
    <property type="protein sequence ID" value="GGF39618.1"/>
    <property type="molecule type" value="Genomic_DNA"/>
</dbReference>
<keyword evidence="5" id="KW-1185">Reference proteome</keyword>
<evidence type="ECO:0000256" key="1">
    <source>
        <dbReference type="ARBA" id="ARBA00023125"/>
    </source>
</evidence>
<keyword evidence="1 2" id="KW-0238">DNA-binding</keyword>
<dbReference type="Pfam" id="PF00436">
    <property type="entry name" value="SSB"/>
    <property type="match status" value="1"/>
</dbReference>
<reference evidence="4 5" key="1">
    <citation type="journal article" date="2014" name="Int. J. Syst. Evol. Microbiol.">
        <title>Complete genome sequence of Corynebacterium casei LMG S-19264T (=DSM 44701T), isolated from a smear-ripened cheese.</title>
        <authorList>
            <consortium name="US DOE Joint Genome Institute (JGI-PGF)"/>
            <person name="Walter F."/>
            <person name="Albersmeier A."/>
            <person name="Kalinowski J."/>
            <person name="Ruckert C."/>
        </authorList>
    </citation>
    <scope>NUCLEOTIDE SEQUENCE [LARGE SCALE GENOMIC DNA]</scope>
    <source>
        <strain evidence="4 5">CGMCC 1.12976</strain>
    </source>
</reference>
<protein>
    <recommendedName>
        <fullName evidence="6">Single-stranded DNA-binding protein</fullName>
    </recommendedName>
</protein>
<evidence type="ECO:0008006" key="6">
    <source>
        <dbReference type="Google" id="ProtNLM"/>
    </source>
</evidence>
<sequence>MPDTISLTGVVATTPRHITTAEGLDITSFRLASSQRRFDKVHNSWADVGTNWYTITAFRQLAANMATSLNKGDRVVASGRLRIREWVNGDKNGLNIEVEAEAVGHDLSWGSAAFTRTLAPSTGGAASGSAAAGGAAAGSNASGEDSWRVPPPSGASTDGGGAADWGAGAFGVLPTGGASGASDAYLPDDESVLTS</sequence>
<organism evidence="4 5">
    <name type="scientific">Subtercola lobariae</name>
    <dbReference type="NCBI Taxonomy" id="1588641"/>
    <lineage>
        <taxon>Bacteria</taxon>
        <taxon>Bacillati</taxon>
        <taxon>Actinomycetota</taxon>
        <taxon>Actinomycetes</taxon>
        <taxon>Micrococcales</taxon>
        <taxon>Microbacteriaceae</taxon>
        <taxon>Subtercola</taxon>
    </lineage>
</organism>